<keyword evidence="4" id="KW-1185">Reference proteome</keyword>
<dbReference type="Gene3D" id="1.10.8.10">
    <property type="entry name" value="DNA helicase RuvA subunit, C-terminal domain"/>
    <property type="match status" value="1"/>
</dbReference>
<dbReference type="Gene3D" id="3.40.30.10">
    <property type="entry name" value="Glutaredoxin"/>
    <property type="match status" value="1"/>
</dbReference>
<dbReference type="PROSITE" id="PS50033">
    <property type="entry name" value="UBX"/>
    <property type="match status" value="1"/>
</dbReference>
<comment type="caution">
    <text evidence="3">The sequence shown here is derived from an EMBL/GenBank/DDBJ whole genome shotgun (WGS) entry which is preliminary data.</text>
</comment>
<dbReference type="Gene3D" id="3.10.20.90">
    <property type="entry name" value="Phosphatidylinositol 3-kinase Catalytic Subunit, Chain A, domain 1"/>
    <property type="match status" value="1"/>
</dbReference>
<dbReference type="PANTHER" id="PTHR23322">
    <property type="entry name" value="FAS-ASSOCIATED PROTEIN"/>
    <property type="match status" value="1"/>
</dbReference>
<evidence type="ECO:0000256" key="1">
    <source>
        <dbReference type="SAM" id="MobiDB-lite"/>
    </source>
</evidence>
<gene>
    <name evidence="3" type="ORF">A3Q56_05489</name>
</gene>
<protein>
    <submittedName>
        <fullName evidence="3">FAS-associated factor 2-B</fullName>
    </submittedName>
</protein>
<dbReference type="AlphaFoldDB" id="A0A177B025"/>
<accession>A0A177B025</accession>
<sequence length="479" mass="55866">MNERLNSRDSTTPDKCLLIQQFKEVTGNADEAYVSFQLEKCNWDISNAINKHYIESLNYDNTNSLMEDMGNLDESESTIKSEDDNMNNEQSTDDEDKAITDHNNFFMNLLLIPLEILKSVASTAFNIIVKILGLNINQVGVRLTDSAICSQHRCDFNHQKSYCSNFSEYLNERIYSNHQPKMAFSEKNLYEVLDEVTDTGKVLLAFFHNEKCSGCVKYLREIVTSSILIEKFSNFIVWGCSFDDTLDEHQFASQTFKIVKIPTIIILAHVESANKIIGKIRGISNVDDVNHRIEIISSRFKSLISIYRQTRLTIKYNRELREMQDAKYAESLRIDQEKLKKSQILKDEQLKAEEQKNQIMLDKIKLEEQYKQCRNKIKNEFKLSEFFPGSIMIYVRLPNGKKIKNYFEKNASITELYNFVISNDQCPKFFNLFIHNPKRIINFPVDLYMTQHKLSTFSDSQISETVTMYLNEVYEEETD</sequence>
<reference evidence="3 4" key="1">
    <citation type="submission" date="2016-04" db="EMBL/GenBank/DDBJ databases">
        <title>The genome of Intoshia linei affirms orthonectids as highly simplified spiralians.</title>
        <authorList>
            <person name="Mikhailov K.V."/>
            <person name="Slusarev G.S."/>
            <person name="Nikitin M.A."/>
            <person name="Logacheva M.D."/>
            <person name="Penin A."/>
            <person name="Aleoshin V."/>
            <person name="Panchin Y.V."/>
        </authorList>
    </citation>
    <scope>NUCLEOTIDE SEQUENCE [LARGE SCALE GENOMIC DNA]</scope>
    <source>
        <strain evidence="3">Intl2013</strain>
        <tissue evidence="3">Whole animal</tissue>
    </source>
</reference>
<dbReference type="GO" id="GO:0043130">
    <property type="term" value="F:ubiquitin binding"/>
    <property type="evidence" value="ECO:0007669"/>
    <property type="project" value="TreeGrafter"/>
</dbReference>
<evidence type="ECO:0000313" key="4">
    <source>
        <dbReference type="Proteomes" id="UP000078046"/>
    </source>
</evidence>
<dbReference type="InterPro" id="IPR050730">
    <property type="entry name" value="UBX_domain-protein"/>
</dbReference>
<dbReference type="SUPFAM" id="SSF52833">
    <property type="entry name" value="Thioredoxin-like"/>
    <property type="match status" value="1"/>
</dbReference>
<dbReference type="Pfam" id="PF14555">
    <property type="entry name" value="UBA_4"/>
    <property type="match status" value="1"/>
</dbReference>
<dbReference type="Pfam" id="PF00789">
    <property type="entry name" value="UBX"/>
    <property type="match status" value="1"/>
</dbReference>
<dbReference type="OrthoDB" id="1026733at2759"/>
<evidence type="ECO:0000313" key="3">
    <source>
        <dbReference type="EMBL" id="OAF66784.1"/>
    </source>
</evidence>
<proteinExistence type="predicted"/>
<feature type="region of interest" description="Disordered" evidence="1">
    <location>
        <begin position="72"/>
        <end position="93"/>
    </location>
</feature>
<organism evidence="3 4">
    <name type="scientific">Intoshia linei</name>
    <dbReference type="NCBI Taxonomy" id="1819745"/>
    <lineage>
        <taxon>Eukaryota</taxon>
        <taxon>Metazoa</taxon>
        <taxon>Spiralia</taxon>
        <taxon>Lophotrochozoa</taxon>
        <taxon>Mesozoa</taxon>
        <taxon>Orthonectida</taxon>
        <taxon>Rhopaluridae</taxon>
        <taxon>Intoshia</taxon>
    </lineage>
</organism>
<dbReference type="Proteomes" id="UP000078046">
    <property type="component" value="Unassembled WGS sequence"/>
</dbReference>
<dbReference type="InterPro" id="IPR029071">
    <property type="entry name" value="Ubiquitin-like_domsf"/>
</dbReference>
<evidence type="ECO:0000259" key="2">
    <source>
        <dbReference type="PROSITE" id="PS50033"/>
    </source>
</evidence>
<feature type="domain" description="UBX" evidence="2">
    <location>
        <begin position="393"/>
        <end position="470"/>
    </location>
</feature>
<dbReference type="InterPro" id="IPR001012">
    <property type="entry name" value="UBX_dom"/>
</dbReference>
<dbReference type="CDD" id="cd01767">
    <property type="entry name" value="UBX"/>
    <property type="match status" value="1"/>
</dbReference>
<dbReference type="EMBL" id="LWCA01000830">
    <property type="protein sequence ID" value="OAF66784.1"/>
    <property type="molecule type" value="Genomic_DNA"/>
</dbReference>
<name>A0A177B025_9BILA</name>
<dbReference type="InterPro" id="IPR036249">
    <property type="entry name" value="Thioredoxin-like_sf"/>
</dbReference>
<dbReference type="SUPFAM" id="SSF54236">
    <property type="entry name" value="Ubiquitin-like"/>
    <property type="match status" value="1"/>
</dbReference>